<dbReference type="STRING" id="39029.BSR42_10245"/>
<protein>
    <submittedName>
        <fullName evidence="2">Conjugal transfer protein TraF</fullName>
    </submittedName>
</protein>
<dbReference type="InterPro" id="IPR019533">
    <property type="entry name" value="Peptidase_S26"/>
</dbReference>
<dbReference type="OrthoDB" id="5360818at2"/>
<feature type="domain" description="Peptidase S26" evidence="1">
    <location>
        <begin position="17"/>
        <end position="160"/>
    </location>
</feature>
<dbReference type="PATRIC" id="fig|1122219.3.peg.1459"/>
<gene>
    <name evidence="2" type="ORF">AB840_08785</name>
</gene>
<evidence type="ECO:0000259" key="1">
    <source>
        <dbReference type="Pfam" id="PF10502"/>
    </source>
</evidence>
<keyword evidence="3" id="KW-1185">Reference proteome</keyword>
<evidence type="ECO:0000313" key="3">
    <source>
        <dbReference type="Proteomes" id="UP000036503"/>
    </source>
</evidence>
<comment type="caution">
    <text evidence="2">The sequence shown here is derived from an EMBL/GenBank/DDBJ whole genome shotgun (WGS) entry which is preliminary data.</text>
</comment>
<dbReference type="InterPro" id="IPR036286">
    <property type="entry name" value="LexA/Signal_pep-like_sf"/>
</dbReference>
<dbReference type="AlphaFoldDB" id="A0A0J6ZN33"/>
<dbReference type="GO" id="GO:0006465">
    <property type="term" value="P:signal peptide processing"/>
    <property type="evidence" value="ECO:0007669"/>
    <property type="project" value="InterPro"/>
</dbReference>
<name>A0A0J6ZN33_9FIRM</name>
<dbReference type="SUPFAM" id="SSF51306">
    <property type="entry name" value="LexA/Signal peptidase"/>
    <property type="match status" value="1"/>
</dbReference>
<dbReference type="Pfam" id="PF10502">
    <property type="entry name" value="Peptidase_S26"/>
    <property type="match status" value="1"/>
</dbReference>
<dbReference type="InParanoid" id="A0A0J6ZN33"/>
<dbReference type="Proteomes" id="UP000036503">
    <property type="component" value="Unassembled WGS sequence"/>
</dbReference>
<proteinExistence type="predicted"/>
<dbReference type="GO" id="GO:0004252">
    <property type="term" value="F:serine-type endopeptidase activity"/>
    <property type="evidence" value="ECO:0007669"/>
    <property type="project" value="InterPro"/>
</dbReference>
<organism evidence="2 3">
    <name type="scientific">Megasphaera cerevisiae DSM 20462</name>
    <dbReference type="NCBI Taxonomy" id="1122219"/>
    <lineage>
        <taxon>Bacteria</taxon>
        <taxon>Bacillati</taxon>
        <taxon>Bacillota</taxon>
        <taxon>Negativicutes</taxon>
        <taxon>Veillonellales</taxon>
        <taxon>Veillonellaceae</taxon>
        <taxon>Megasphaera</taxon>
    </lineage>
</organism>
<sequence length="180" mass="20470">MNFLKCEQKKLKVFMIGMFLLIGLATLAKMFAGKLFYINVTDSAPRGIYMVSLNQNLHYGDYVIVSLPVDVPKLHVEKGFLMLKQARGFSGDEYTVFNDALEIRGEAYKIFHQEGLPELAVGERKVPEGEMLLLNDMELSFDSRYFGPIPKALIVKKVDLFLPYEPFTCFIKAVMPNENS</sequence>
<dbReference type="RefSeq" id="WP_048514464.1">
    <property type="nucleotide sequence ID" value="NZ_FUXD01000028.1"/>
</dbReference>
<dbReference type="EMBL" id="LEKT01000026">
    <property type="protein sequence ID" value="KMO86311.1"/>
    <property type="molecule type" value="Genomic_DNA"/>
</dbReference>
<evidence type="ECO:0000313" key="2">
    <source>
        <dbReference type="EMBL" id="KMO86311.1"/>
    </source>
</evidence>
<accession>A0A0J6ZN33</accession>
<dbReference type="Gene3D" id="2.10.109.10">
    <property type="entry name" value="Umud Fragment, subunit A"/>
    <property type="match status" value="1"/>
</dbReference>
<reference evidence="2 3" key="1">
    <citation type="submission" date="2015-06" db="EMBL/GenBank/DDBJ databases">
        <title>Draft genome sequence of beer spoilage bacterium Megasphaera cerevisiae type strain 20462.</title>
        <authorList>
            <person name="Kutumbaka K."/>
            <person name="Pasmowitz J."/>
            <person name="Mategko J."/>
            <person name="Reyes D."/>
            <person name="Friedrich A."/>
            <person name="Han S."/>
            <person name="Martens-Habbena W."/>
            <person name="Neal-McKinney J."/>
            <person name="Janagama H.K."/>
            <person name="Nadala C."/>
            <person name="Samadpour M."/>
        </authorList>
    </citation>
    <scope>NUCLEOTIDE SEQUENCE [LARGE SCALE GENOMIC DNA]</scope>
    <source>
        <strain evidence="2 3">DSM 20462</strain>
    </source>
</reference>